<dbReference type="Proteomes" id="UP001589575">
    <property type="component" value="Unassembled WGS sequence"/>
</dbReference>
<evidence type="ECO:0000313" key="3">
    <source>
        <dbReference type="Proteomes" id="UP001589575"/>
    </source>
</evidence>
<keyword evidence="3" id="KW-1185">Reference proteome</keyword>
<feature type="region of interest" description="Disordered" evidence="1">
    <location>
        <begin position="1"/>
        <end position="59"/>
    </location>
</feature>
<evidence type="ECO:0000313" key="2">
    <source>
        <dbReference type="EMBL" id="MFB9072763.1"/>
    </source>
</evidence>
<name>A0ABV5G2R3_9MICC</name>
<feature type="compositionally biased region" description="Basic residues" evidence="1">
    <location>
        <begin position="1"/>
        <end position="15"/>
    </location>
</feature>
<comment type="caution">
    <text evidence="2">The sequence shown here is derived from an EMBL/GenBank/DDBJ whole genome shotgun (WGS) entry which is preliminary data.</text>
</comment>
<accession>A0ABV5G2R3</accession>
<dbReference type="EMBL" id="JBHMFI010000001">
    <property type="protein sequence ID" value="MFB9072763.1"/>
    <property type="molecule type" value="Genomic_DNA"/>
</dbReference>
<proteinExistence type="predicted"/>
<gene>
    <name evidence="2" type="ORF">ACFFX0_16780</name>
</gene>
<feature type="compositionally biased region" description="Low complexity" evidence="1">
    <location>
        <begin position="24"/>
        <end position="52"/>
    </location>
</feature>
<sequence length="119" mass="13569">MRSTASRRRHLRRRQLQPGFPTACSSSYCRCCSPSGSDSWSQRRSRTATSSTVGPSPVTAPWRACRSTAIRRHWPDRWSLGTPSRRPTRRAWTWTTFANSWRSPSNTATRAHCCRPTSS</sequence>
<organism evidence="2 3">
    <name type="scientific">Citricoccus parietis</name>
    <dbReference type="NCBI Taxonomy" id="592307"/>
    <lineage>
        <taxon>Bacteria</taxon>
        <taxon>Bacillati</taxon>
        <taxon>Actinomycetota</taxon>
        <taxon>Actinomycetes</taxon>
        <taxon>Micrococcales</taxon>
        <taxon>Micrococcaceae</taxon>
        <taxon>Citricoccus</taxon>
    </lineage>
</organism>
<evidence type="ECO:0000256" key="1">
    <source>
        <dbReference type="SAM" id="MobiDB-lite"/>
    </source>
</evidence>
<reference evidence="2 3" key="1">
    <citation type="submission" date="2024-09" db="EMBL/GenBank/DDBJ databases">
        <authorList>
            <person name="Sun Q."/>
            <person name="Mori K."/>
        </authorList>
    </citation>
    <scope>NUCLEOTIDE SEQUENCE [LARGE SCALE GENOMIC DNA]</scope>
    <source>
        <strain evidence="2 3">CCM 7609</strain>
    </source>
</reference>
<protein>
    <submittedName>
        <fullName evidence="2">Uncharacterized protein</fullName>
    </submittedName>
</protein>